<evidence type="ECO:0000313" key="2">
    <source>
        <dbReference type="Proteomes" id="UP000198869"/>
    </source>
</evidence>
<sequence>MMKKLLKKDLSKLSILLQQTSKNKFTGKNSNIFFSIKKIQSNKVSYNSFYKPISKI</sequence>
<dbReference type="Proteomes" id="UP000198869">
    <property type="component" value="Unassembled WGS sequence"/>
</dbReference>
<dbReference type="EMBL" id="FNDW01000003">
    <property type="protein sequence ID" value="SDH95026.1"/>
    <property type="molecule type" value="Genomic_DNA"/>
</dbReference>
<dbReference type="AlphaFoldDB" id="A0A1G8GL20"/>
<proteinExistence type="predicted"/>
<evidence type="ECO:0000313" key="1">
    <source>
        <dbReference type="EMBL" id="SDH95026.1"/>
    </source>
</evidence>
<keyword evidence="2" id="KW-1185">Reference proteome</keyword>
<accession>A0A1G8GL20</accession>
<organism evidence="1 2">
    <name type="scientific">Chryseobacterium taeanense</name>
    <dbReference type="NCBI Taxonomy" id="311334"/>
    <lineage>
        <taxon>Bacteria</taxon>
        <taxon>Pseudomonadati</taxon>
        <taxon>Bacteroidota</taxon>
        <taxon>Flavobacteriia</taxon>
        <taxon>Flavobacteriales</taxon>
        <taxon>Weeksellaceae</taxon>
        <taxon>Chryseobacterium group</taxon>
        <taxon>Chryseobacterium</taxon>
    </lineage>
</organism>
<reference evidence="2" key="1">
    <citation type="submission" date="2016-10" db="EMBL/GenBank/DDBJ databases">
        <authorList>
            <person name="Varghese N."/>
            <person name="Submissions S."/>
        </authorList>
    </citation>
    <scope>NUCLEOTIDE SEQUENCE [LARGE SCALE GENOMIC DNA]</scope>
    <source>
        <strain evidence="2">DSM 17071</strain>
    </source>
</reference>
<gene>
    <name evidence="1" type="ORF">SAMN05421846_10315</name>
</gene>
<protein>
    <submittedName>
        <fullName evidence="1">Uncharacterized protein</fullName>
    </submittedName>
</protein>
<name>A0A1G8GL20_9FLAO</name>